<reference evidence="2 3" key="1">
    <citation type="submission" date="2023-06" db="EMBL/GenBank/DDBJ databases">
        <authorList>
            <person name="Oyuntsetseg B."/>
            <person name="Kim S.B."/>
        </authorList>
    </citation>
    <scope>NUCLEOTIDE SEQUENCE [LARGE SCALE GENOMIC DNA]</scope>
    <source>
        <strain evidence="2 3">4-36</strain>
    </source>
</reference>
<feature type="compositionally biased region" description="Pro residues" evidence="1">
    <location>
        <begin position="49"/>
        <end position="60"/>
    </location>
</feature>
<dbReference type="AlphaFoldDB" id="A0A9Y2NE03"/>
<proteinExistence type="predicted"/>
<evidence type="ECO:0000256" key="1">
    <source>
        <dbReference type="SAM" id="MobiDB-lite"/>
    </source>
</evidence>
<dbReference type="KEGG" id="amog:QRX60_29405"/>
<dbReference type="Proteomes" id="UP001239397">
    <property type="component" value="Chromosome"/>
</dbReference>
<keyword evidence="3" id="KW-1185">Reference proteome</keyword>
<dbReference type="RefSeq" id="WP_285994668.1">
    <property type="nucleotide sequence ID" value="NZ_CP127295.1"/>
</dbReference>
<evidence type="ECO:0000313" key="2">
    <source>
        <dbReference type="EMBL" id="WIX98183.1"/>
    </source>
</evidence>
<evidence type="ECO:0000313" key="3">
    <source>
        <dbReference type="Proteomes" id="UP001239397"/>
    </source>
</evidence>
<gene>
    <name evidence="2" type="ORF">QRX60_29405</name>
</gene>
<organism evidence="2 3">
    <name type="scientific">Amycolatopsis mongoliensis</name>
    <dbReference type="NCBI Taxonomy" id="715475"/>
    <lineage>
        <taxon>Bacteria</taxon>
        <taxon>Bacillati</taxon>
        <taxon>Actinomycetota</taxon>
        <taxon>Actinomycetes</taxon>
        <taxon>Pseudonocardiales</taxon>
        <taxon>Pseudonocardiaceae</taxon>
        <taxon>Amycolatopsis</taxon>
    </lineage>
</organism>
<feature type="region of interest" description="Disordered" evidence="1">
    <location>
        <begin position="24"/>
        <end position="61"/>
    </location>
</feature>
<dbReference type="EMBL" id="CP127295">
    <property type="protein sequence ID" value="WIX98183.1"/>
    <property type="molecule type" value="Genomic_DNA"/>
</dbReference>
<accession>A0A9Y2NE03</accession>
<name>A0A9Y2NE03_9PSEU</name>
<protein>
    <submittedName>
        <fullName evidence="2">Uncharacterized protein</fullName>
    </submittedName>
</protein>
<sequence length="261" mass="27983">MHENPPGYEVEQPIDLSKPVALAAQVGTDSPRAERRAAARRPKRAQEAPPQPEPAVPPEPAAVAKPALSGLVAVVNPQSRAGKSLVARMLHSVIETTQANVQLWNGIGETRPEGLVIADMPSDPSGADWRRQTAMADQLVIPVPDDVQAACAAQWLLDRLTAEGRSGLAASAVVAAIRTGRDRKLARKIVRYFETRTAQVVRIKLPGDTPPADDHGPWQPLAKVALRALERPGPSERAARPAAGRQRIVPLDVRDYGKAVS</sequence>